<dbReference type="SMART" id="SM00365">
    <property type="entry name" value="LRR_SD22"/>
    <property type="match status" value="3"/>
</dbReference>
<dbReference type="PANTHER" id="PTHR31755:SF3">
    <property type="entry name" value="EXOCYST COMPLEX COMPONENT SEC6"/>
    <property type="match status" value="1"/>
</dbReference>
<dbReference type="EMBL" id="JACMSC010000003">
    <property type="protein sequence ID" value="KAG6530111.1"/>
    <property type="molecule type" value="Genomic_DNA"/>
</dbReference>
<dbReference type="GO" id="GO:0009535">
    <property type="term" value="C:chloroplast thylakoid membrane"/>
    <property type="evidence" value="ECO:0007669"/>
    <property type="project" value="TreeGrafter"/>
</dbReference>
<reference evidence="2 3" key="1">
    <citation type="submission" date="2020-08" db="EMBL/GenBank/DDBJ databases">
        <title>Plant Genome Project.</title>
        <authorList>
            <person name="Zhang R.-G."/>
        </authorList>
    </citation>
    <scope>NUCLEOTIDE SEQUENCE [LARGE SCALE GENOMIC DNA]</scope>
    <source>
        <tissue evidence="2">Rhizome</tissue>
    </source>
</reference>
<dbReference type="InterPro" id="IPR001611">
    <property type="entry name" value="Leu-rich_rpt"/>
</dbReference>
<dbReference type="PANTHER" id="PTHR31755">
    <property type="entry name" value="FOLATE RECEPTOR-LIKE"/>
    <property type="match status" value="1"/>
</dbReference>
<dbReference type="GO" id="GO:0009941">
    <property type="term" value="C:chloroplast envelope"/>
    <property type="evidence" value="ECO:0007669"/>
    <property type="project" value="TreeGrafter"/>
</dbReference>
<name>A0A8J5HPY3_ZINOF</name>
<dbReference type="PROSITE" id="PS51450">
    <property type="entry name" value="LRR"/>
    <property type="match status" value="3"/>
</dbReference>
<dbReference type="FunFam" id="3.80.10.10:FF:000502">
    <property type="entry name" value="Predicted protein"/>
    <property type="match status" value="1"/>
</dbReference>
<organism evidence="2 3">
    <name type="scientific">Zingiber officinale</name>
    <name type="common">Ginger</name>
    <name type="synonym">Amomum zingiber</name>
    <dbReference type="NCBI Taxonomy" id="94328"/>
    <lineage>
        <taxon>Eukaryota</taxon>
        <taxon>Viridiplantae</taxon>
        <taxon>Streptophyta</taxon>
        <taxon>Embryophyta</taxon>
        <taxon>Tracheophyta</taxon>
        <taxon>Spermatophyta</taxon>
        <taxon>Magnoliopsida</taxon>
        <taxon>Liliopsida</taxon>
        <taxon>Zingiberales</taxon>
        <taxon>Zingiberaceae</taxon>
        <taxon>Zingiber</taxon>
    </lineage>
</organism>
<feature type="region of interest" description="Disordered" evidence="1">
    <location>
        <begin position="1120"/>
        <end position="1144"/>
    </location>
</feature>
<evidence type="ECO:0000313" key="2">
    <source>
        <dbReference type="EMBL" id="KAG6530111.1"/>
    </source>
</evidence>
<dbReference type="Proteomes" id="UP000734854">
    <property type="component" value="Unassembled WGS sequence"/>
</dbReference>
<feature type="compositionally biased region" description="Basic and acidic residues" evidence="1">
    <location>
        <begin position="1124"/>
        <end position="1144"/>
    </location>
</feature>
<dbReference type="SUPFAM" id="SSF52058">
    <property type="entry name" value="L domain-like"/>
    <property type="match status" value="1"/>
</dbReference>
<evidence type="ECO:0000256" key="1">
    <source>
        <dbReference type="SAM" id="MobiDB-lite"/>
    </source>
</evidence>
<dbReference type="Gene3D" id="3.80.10.10">
    <property type="entry name" value="Ribonuclease Inhibitor"/>
    <property type="match status" value="2"/>
</dbReference>
<keyword evidence="3" id="KW-1185">Reference proteome</keyword>
<protein>
    <submittedName>
        <fullName evidence="2">Uncharacterized protein</fullName>
    </submittedName>
</protein>
<proteinExistence type="predicted"/>
<feature type="region of interest" description="Disordered" evidence="1">
    <location>
        <begin position="616"/>
        <end position="637"/>
    </location>
</feature>
<dbReference type="InterPro" id="IPR032675">
    <property type="entry name" value="LRR_dom_sf"/>
</dbReference>
<sequence>MAIVTGDRYLEQLLRFVERNAGPLLEGSLTLKLNPLGLRYVHTRLEALQELEGLLAGAPVDYLRAYVSDLGDHRAIEHMRRILALLTSLKVVSVLPPPGRDPTPISLLPFGRLKVLELRGCDLSTSSARGLLELRHSLEKLICYNSTECLRHVFANRIVDIKESPTWNKLKFISCACNRLVLMDESLQLLPAVESLDLSQNRFAKIDNLQKVTKLRYLDLGFNHLRSVARFSEVSCRIVKLVLRYNALTSVHGIENLKSLEGLDLSYNIISSFTALEILGILPSLHNLWLEGNPICCTRWFRAHVFSFFSNPERLVLDGKSISTREYWERHVIFARSQKKPAAGCGYYFPAKDIVEDESIIATKKFSRLANIEDERQLISSDQESILCDSESLRKDEIISDSESRIAELMNVAKYMKNERSTIWSQKFKKYLNQTPDKFVDKIHSVEFGLAYPMIRQIKYHNQLGSISSSKYITEVAETLEGETCQSNLDLNMPVKDSDNGNYSSKEITELEITKNDSNTSLNGRNSGFNCEQGKSNFYSLETKDVSHLKVKLHSVDGDSPDGGYESENAPTMAPEKIIGSHPSSLHPNSPPHYREDILHHKLDHEEEFLQHSADVTSMETSDDTSSSGGVSHNLSSSSLDSLLNQAPMKHVSSDNSLTSLDIKYLAGGRHCRPSIVNNILLYDNCVEQDVSVEVNLEDSDYLSYAHGICSNGGDCFNHIANHEVGGSEKQKVRSKPKRRFISLSGNLNTEPILDQPTGNEVTQTHLKDSQESNMTYSDTGSGALNPAQNENLKELLQLKIVDFGTSEAETIEDIVCCGCIFQLGTVVEEREVAILRTCERKIYVIFIDTMPDSQDIITQIVGSHKLEDIREIWAGLGLQALRIYLEGKITYLFLTRSSIKLENLLSLLQISDSAALNGIWSLKSWENVQVKMLEKYVCGIPKMGLLLCSMVLFWHDNAGGEPWVARTIIVVEEYMLVCIENHPQFGTSIADSESSSPYYSLDSGCIIQDILEMVIELCPEGYVTLTFVEVMPATNFFSGNIKKEKRPVETPKVHTWKLKWHSFELLRLGWSIWPLLHCGFNQGAHDIAVFFAALGDMTAVPSSITEKVSSNLIESENTTLCEEQSKDDKGNKNEGSDPGKISDSKMVKVCDKLIGVFLVDKPTTTDWRRLLAFSREWNNIRPHFYKRCQERADSESDPGRKHMLLRLSRKLKEVDDDVQRHDELLQVIIETPDNIGYIVAKRRKDFTKEFFAHLHTVAESYYADLEKQNEIARLGNVCIAAVQSYDNASESIEALNTAELKLNDILNSPTLDAACRKIDNLAEKKELDSALTLMLTKAWSAAKESNLMKDEAKDILYHLYKTAAGNLQRLMPKEVRILKYLLTIEDPEQRLSALRDAFTPGDELEGENVDCLFTTPEVLYSLINTVVDAYLFSREGTLVKEARDLMNPKIIQRLEQLKKEVQDKFL</sequence>
<evidence type="ECO:0000313" key="3">
    <source>
        <dbReference type="Proteomes" id="UP000734854"/>
    </source>
</evidence>
<dbReference type="FunFam" id="3.80.10.10:FF:000801">
    <property type="entry name" value="Outer arm dynein light chain 1"/>
    <property type="match status" value="1"/>
</dbReference>
<accession>A0A8J5HPY3</accession>
<comment type="caution">
    <text evidence="2">The sequence shown here is derived from an EMBL/GenBank/DDBJ whole genome shotgun (WGS) entry which is preliminary data.</text>
</comment>
<dbReference type="InterPro" id="IPR040320">
    <property type="entry name" value="At4g37920-like"/>
</dbReference>
<gene>
    <name evidence="2" type="ORF">ZIOFF_012332</name>
</gene>